<comment type="caution">
    <text evidence="1">The sequence shown here is derived from an EMBL/GenBank/DDBJ whole genome shotgun (WGS) entry which is preliminary data.</text>
</comment>
<dbReference type="Gene3D" id="3.40.1000.10">
    <property type="entry name" value="Mog1/PsbP, alpha/beta/alpha sandwich"/>
    <property type="match status" value="1"/>
</dbReference>
<evidence type="ECO:0000313" key="2">
    <source>
        <dbReference type="Proteomes" id="UP001500523"/>
    </source>
</evidence>
<dbReference type="Proteomes" id="UP001500523">
    <property type="component" value="Unassembled WGS sequence"/>
</dbReference>
<keyword evidence="2" id="KW-1185">Reference proteome</keyword>
<name>A0ABP7ETA2_9SPHN</name>
<accession>A0ABP7ETA2</accession>
<dbReference type="InterPro" id="IPR016123">
    <property type="entry name" value="Mog1/PsbP_a/b/a-sand"/>
</dbReference>
<organism evidence="1 2">
    <name type="scientific">Sphingomonas cynarae</name>
    <dbReference type="NCBI Taxonomy" id="930197"/>
    <lineage>
        <taxon>Bacteria</taxon>
        <taxon>Pseudomonadati</taxon>
        <taxon>Pseudomonadota</taxon>
        <taxon>Alphaproteobacteria</taxon>
        <taxon>Sphingomonadales</taxon>
        <taxon>Sphingomonadaceae</taxon>
        <taxon>Sphingomonas</taxon>
    </lineage>
</organism>
<dbReference type="Pfam" id="PF08786">
    <property type="entry name" value="DcrB"/>
    <property type="match status" value="1"/>
</dbReference>
<protein>
    <recommendedName>
        <fullName evidence="3">DUF1795 domain-containing protein</fullName>
    </recommendedName>
</protein>
<proteinExistence type="predicted"/>
<sequence length="140" mass="15175">MSMTCPPDWQDKSMLILSAPGPGASGVTANMVVTQATPSADLPTDPQARLNTMLDRQVAQMAEQLAGFQEIERRVDAKGDHALAELRVDWHNAQARLTQKLTFVGDAQGGFIVATATTGQGEFDAAEPLFRDMLKSFRID</sequence>
<reference evidence="2" key="1">
    <citation type="journal article" date="2019" name="Int. J. Syst. Evol. Microbiol.">
        <title>The Global Catalogue of Microorganisms (GCM) 10K type strain sequencing project: providing services to taxonomists for standard genome sequencing and annotation.</title>
        <authorList>
            <consortium name="The Broad Institute Genomics Platform"/>
            <consortium name="The Broad Institute Genome Sequencing Center for Infectious Disease"/>
            <person name="Wu L."/>
            <person name="Ma J."/>
        </authorList>
    </citation>
    <scope>NUCLEOTIDE SEQUENCE [LARGE SCALE GENOMIC DNA]</scope>
    <source>
        <strain evidence="2">JCM 17498</strain>
    </source>
</reference>
<evidence type="ECO:0000313" key="1">
    <source>
        <dbReference type="EMBL" id="GAA3722990.1"/>
    </source>
</evidence>
<gene>
    <name evidence="1" type="ORF">GCM10022268_33970</name>
</gene>
<dbReference type="SUPFAM" id="SSF55724">
    <property type="entry name" value="Mog1p/PsbP-like"/>
    <property type="match status" value="1"/>
</dbReference>
<dbReference type="InterPro" id="IPR014894">
    <property type="entry name" value="DcrB/EagT6"/>
</dbReference>
<dbReference type="EMBL" id="BAABBF010000011">
    <property type="protein sequence ID" value="GAA3722990.1"/>
    <property type="molecule type" value="Genomic_DNA"/>
</dbReference>
<evidence type="ECO:0008006" key="3">
    <source>
        <dbReference type="Google" id="ProtNLM"/>
    </source>
</evidence>